<dbReference type="SUPFAM" id="SSF50022">
    <property type="entry name" value="ISP domain"/>
    <property type="match status" value="1"/>
</dbReference>
<keyword evidence="18" id="KW-1185">Reference proteome</keyword>
<dbReference type="EC" id="7.1.1.8" evidence="14"/>
<dbReference type="InterPro" id="IPR017941">
    <property type="entry name" value="Rieske_2Fe-2S"/>
</dbReference>
<name>A0A833VZ95_9POAL</name>
<reference evidence="17" key="1">
    <citation type="submission" date="2020-01" db="EMBL/GenBank/DDBJ databases">
        <title>Genome sequence of Kobresia littledalei, the first chromosome-level genome in the family Cyperaceae.</title>
        <authorList>
            <person name="Qu G."/>
        </authorList>
    </citation>
    <scope>NUCLEOTIDE SEQUENCE</scope>
    <source>
        <strain evidence="17">C.B.Clarke</strain>
        <tissue evidence="17">Leaf</tissue>
    </source>
</reference>
<keyword evidence="8" id="KW-0809">Transit peptide</keyword>
<gene>
    <name evidence="17" type="ORF">FCM35_KLT00246</name>
</gene>
<keyword evidence="3 15" id="KW-0679">Respiratory chain</keyword>
<dbReference type="PANTHER" id="PTHR10134">
    <property type="entry name" value="CYTOCHROME B-C1 COMPLEX SUBUNIT RIESKE, MITOCHONDRIAL"/>
    <property type="match status" value="1"/>
</dbReference>
<dbReference type="AlphaFoldDB" id="A0A833VZ95"/>
<organism evidence="17 18">
    <name type="scientific">Carex littledalei</name>
    <dbReference type="NCBI Taxonomy" id="544730"/>
    <lineage>
        <taxon>Eukaryota</taxon>
        <taxon>Viridiplantae</taxon>
        <taxon>Streptophyta</taxon>
        <taxon>Embryophyta</taxon>
        <taxon>Tracheophyta</taxon>
        <taxon>Spermatophyta</taxon>
        <taxon>Magnoliopsida</taxon>
        <taxon>Liliopsida</taxon>
        <taxon>Poales</taxon>
        <taxon>Cyperaceae</taxon>
        <taxon>Cyperoideae</taxon>
        <taxon>Cariceae</taxon>
        <taxon>Carex</taxon>
        <taxon>Carex subgen. Euthyceras</taxon>
    </lineage>
</organism>
<dbReference type="InterPro" id="IPR005805">
    <property type="entry name" value="Rieske_Fe-S_prot_C"/>
</dbReference>
<evidence type="ECO:0000256" key="2">
    <source>
        <dbReference type="ARBA" id="ARBA00010651"/>
    </source>
</evidence>
<dbReference type="GO" id="GO:0046872">
    <property type="term" value="F:metal ion binding"/>
    <property type="evidence" value="ECO:0007669"/>
    <property type="project" value="UniProtKB-KW"/>
</dbReference>
<dbReference type="NCBIfam" id="TIGR01416">
    <property type="entry name" value="Rieske_proteo"/>
    <property type="match status" value="1"/>
</dbReference>
<evidence type="ECO:0000256" key="10">
    <source>
        <dbReference type="ARBA" id="ARBA00023004"/>
    </source>
</evidence>
<dbReference type="OrthoDB" id="1637982at2759"/>
<evidence type="ECO:0000256" key="4">
    <source>
        <dbReference type="ARBA" id="ARBA00022692"/>
    </source>
</evidence>
<comment type="similarity">
    <text evidence="2">Belongs to the Rieske iron-sulfur protein family.</text>
</comment>
<evidence type="ECO:0000313" key="18">
    <source>
        <dbReference type="Proteomes" id="UP000623129"/>
    </source>
</evidence>
<sequence length="139" mass="15225">MLPTKDVLALSTLEVDLSGIEPGSVMTVKWQGKPVFIWHRTNKYIKLANSVDLAALRDPQTDGERVKKPEWLVLVGVCTHLGCIPLPKAGEFDGFFCPCHGSHYDSSGRVRKGPAPLNLAVPPYEFLDENKLLIGTLAA</sequence>
<keyword evidence="14" id="KW-0249">Electron transport</keyword>
<feature type="domain" description="Rieske" evidence="16">
    <location>
        <begin position="45"/>
        <end position="133"/>
    </location>
</feature>
<keyword evidence="9" id="KW-1133">Transmembrane helix</keyword>
<keyword evidence="14" id="KW-0813">Transport</keyword>
<comment type="miscellaneous">
    <text evidence="14">The Rieske protein is a high potential 2Fe-2S protein.</text>
</comment>
<evidence type="ECO:0000313" key="17">
    <source>
        <dbReference type="EMBL" id="KAF3341608.1"/>
    </source>
</evidence>
<keyword evidence="10" id="KW-0408">Iron</keyword>
<dbReference type="PRINTS" id="PR00162">
    <property type="entry name" value="RIESKE"/>
</dbReference>
<keyword evidence="5" id="KW-0001">2Fe-2S</keyword>
<evidence type="ECO:0000256" key="13">
    <source>
        <dbReference type="ARBA" id="ARBA00023157"/>
    </source>
</evidence>
<dbReference type="PROSITE" id="PS51296">
    <property type="entry name" value="RIESKE"/>
    <property type="match status" value="1"/>
</dbReference>
<protein>
    <recommendedName>
        <fullName evidence="14">Cytochrome b-c1 complex subunit Rieske, mitochondrial</fullName>
        <ecNumber evidence="14">7.1.1.8</ecNumber>
    </recommendedName>
</protein>
<keyword evidence="7" id="KW-0999">Mitochondrion inner membrane</keyword>
<evidence type="ECO:0000256" key="11">
    <source>
        <dbReference type="ARBA" id="ARBA00023014"/>
    </source>
</evidence>
<evidence type="ECO:0000256" key="7">
    <source>
        <dbReference type="ARBA" id="ARBA00022792"/>
    </source>
</evidence>
<dbReference type="Gene3D" id="2.102.10.10">
    <property type="entry name" value="Rieske [2Fe-2S] iron-sulphur domain"/>
    <property type="match status" value="1"/>
</dbReference>
<keyword evidence="15" id="KW-0496">Mitochondrion</keyword>
<keyword evidence="4" id="KW-0812">Transmembrane</keyword>
<evidence type="ECO:0000256" key="6">
    <source>
        <dbReference type="ARBA" id="ARBA00022723"/>
    </source>
</evidence>
<dbReference type="GO" id="GO:0008121">
    <property type="term" value="F:quinol-cytochrome-c reductase activity"/>
    <property type="evidence" value="ECO:0007669"/>
    <property type="project" value="UniProtKB-EC"/>
</dbReference>
<dbReference type="InterPro" id="IPR036922">
    <property type="entry name" value="Rieske_2Fe-2S_sf"/>
</dbReference>
<dbReference type="InterPro" id="IPR014349">
    <property type="entry name" value="Rieske_Fe-S_prot"/>
</dbReference>
<evidence type="ECO:0000256" key="8">
    <source>
        <dbReference type="ARBA" id="ARBA00022946"/>
    </source>
</evidence>
<dbReference type="Pfam" id="PF00355">
    <property type="entry name" value="Rieske"/>
    <property type="match status" value="1"/>
</dbReference>
<dbReference type="FunFam" id="2.102.10.10:FF:000001">
    <property type="entry name" value="Cytochrome b-c1 complex subunit Rieske, mitochondrial"/>
    <property type="match status" value="1"/>
</dbReference>
<proteinExistence type="inferred from homology"/>
<keyword evidence="11" id="KW-0411">Iron-sulfur</keyword>
<dbReference type="CDD" id="cd03470">
    <property type="entry name" value="Rieske_cytochrome_bc1"/>
    <property type="match status" value="1"/>
</dbReference>
<evidence type="ECO:0000256" key="3">
    <source>
        <dbReference type="ARBA" id="ARBA00022660"/>
    </source>
</evidence>
<keyword evidence="12" id="KW-0472">Membrane</keyword>
<evidence type="ECO:0000256" key="1">
    <source>
        <dbReference type="ARBA" id="ARBA00004434"/>
    </source>
</evidence>
<comment type="subcellular location">
    <subcellularLocation>
        <location evidence="1">Mitochondrion inner membrane</location>
        <topology evidence="1">Single-pass membrane protein</topology>
    </subcellularLocation>
</comment>
<dbReference type="InterPro" id="IPR006317">
    <property type="entry name" value="Ubiquinol_cyt_c_Rdtase_Fe-S-su"/>
</dbReference>
<evidence type="ECO:0000256" key="12">
    <source>
        <dbReference type="ARBA" id="ARBA00023136"/>
    </source>
</evidence>
<dbReference type="GO" id="GO:0005743">
    <property type="term" value="C:mitochondrial inner membrane"/>
    <property type="evidence" value="ECO:0007669"/>
    <property type="project" value="UniProtKB-SubCell"/>
</dbReference>
<dbReference type="GO" id="GO:0051537">
    <property type="term" value="F:2 iron, 2 sulfur cluster binding"/>
    <property type="evidence" value="ECO:0007669"/>
    <property type="project" value="UniProtKB-KW"/>
</dbReference>
<evidence type="ECO:0000256" key="15">
    <source>
        <dbReference type="RuleBase" id="RU004495"/>
    </source>
</evidence>
<evidence type="ECO:0000256" key="9">
    <source>
        <dbReference type="ARBA" id="ARBA00022989"/>
    </source>
</evidence>
<evidence type="ECO:0000256" key="14">
    <source>
        <dbReference type="RuleBase" id="RU004494"/>
    </source>
</evidence>
<keyword evidence="6" id="KW-0479">Metal-binding</keyword>
<evidence type="ECO:0000256" key="5">
    <source>
        <dbReference type="ARBA" id="ARBA00022714"/>
    </source>
</evidence>
<accession>A0A833VZ95</accession>
<comment type="caution">
    <text evidence="17">The sequence shown here is derived from an EMBL/GenBank/DDBJ whole genome shotgun (WGS) entry which is preliminary data.</text>
</comment>
<comment type="catalytic activity">
    <reaction evidence="14">
        <text>a quinol + 2 Fe(III)-[cytochrome c](out) = a quinone + 2 Fe(II)-[cytochrome c](out) + 2 H(+)(out)</text>
        <dbReference type="Rhea" id="RHEA:11484"/>
        <dbReference type="Rhea" id="RHEA-COMP:10350"/>
        <dbReference type="Rhea" id="RHEA-COMP:14399"/>
        <dbReference type="ChEBI" id="CHEBI:15378"/>
        <dbReference type="ChEBI" id="CHEBI:24646"/>
        <dbReference type="ChEBI" id="CHEBI:29033"/>
        <dbReference type="ChEBI" id="CHEBI:29034"/>
        <dbReference type="ChEBI" id="CHEBI:132124"/>
        <dbReference type="EC" id="7.1.1.8"/>
    </reaction>
</comment>
<evidence type="ECO:0000259" key="16">
    <source>
        <dbReference type="PROSITE" id="PS51296"/>
    </source>
</evidence>
<comment type="cofactor">
    <cofactor evidence="14">
        <name>[2Fe-2S] cluster</name>
        <dbReference type="ChEBI" id="CHEBI:190135"/>
    </cofactor>
    <text evidence="14">Binds 1 [2Fe-2S] cluster per subunit.</text>
</comment>
<keyword evidence="13" id="KW-1015">Disulfide bond</keyword>
<dbReference type="EMBL" id="SWLB01000001">
    <property type="protein sequence ID" value="KAF3341608.1"/>
    <property type="molecule type" value="Genomic_DNA"/>
</dbReference>
<dbReference type="Proteomes" id="UP000623129">
    <property type="component" value="Unassembled WGS sequence"/>
</dbReference>